<reference evidence="3" key="2">
    <citation type="submission" date="2019-07" db="EMBL/GenBank/DDBJ databases">
        <title>Transferable Resistance Gene optrA in Enterococcus faecalis from Swine in Brazil.</title>
        <authorList>
            <person name="Almeida L.M."/>
            <person name="Lebreton F."/>
            <person name="Gaca A."/>
            <person name="Bispo P.M."/>
            <person name="Saavedra J."/>
            <person name="Filsner P."/>
            <person name="Moreno A.M."/>
            <person name="Mamizuka E.M."/>
            <person name="Gilmore M.S."/>
        </authorList>
    </citation>
    <scope>NUCLEOTIDE SEQUENCE</scope>
    <source>
        <strain evidence="3">L15</strain>
    </source>
</reference>
<accession>A0A855U106</accession>
<dbReference type="EMBL" id="PZZH01000004">
    <property type="protein sequence ID" value="PTN72591.1"/>
    <property type="molecule type" value="Genomic_DNA"/>
</dbReference>
<evidence type="ECO:0000313" key="3">
    <source>
        <dbReference type="EMBL" id="QFY91637.1"/>
    </source>
</evidence>
<dbReference type="Proteomes" id="UP000244140">
    <property type="component" value="Unassembled WGS sequence"/>
</dbReference>
<evidence type="ECO:0000313" key="2">
    <source>
        <dbReference type="EMBL" id="PTN76650.1"/>
    </source>
</evidence>
<proteinExistence type="predicted"/>
<name>A0A855U106_ENTFL</name>
<evidence type="ECO:0000313" key="4">
    <source>
        <dbReference type="Proteomes" id="UP000244140"/>
    </source>
</evidence>
<protein>
    <submittedName>
        <fullName evidence="1">Uncharacterized protein</fullName>
    </submittedName>
</protein>
<reference evidence="1 4" key="1">
    <citation type="submission" date="2018-04" db="EMBL/GenBank/DDBJ databases">
        <authorList>
            <person name="Van Tyne D."/>
        </authorList>
    </citation>
    <scope>NUCLEOTIDE SEQUENCE [LARGE SCALE GENOMIC DNA]</scope>
    <source>
        <strain evidence="1 4">B2535</strain>
    </source>
</reference>
<sequence length="63" mass="7219">MSGIIFLLSLTKKPKEPKRKNLAWLVKNQTNCNPSLPFSNQFQKKSQSSKCRWSSGIFANSFQ</sequence>
<gene>
    <name evidence="3" type="ORF">CGZ46_02485</name>
    <name evidence="2" type="ORF">DAI13_02350</name>
    <name evidence="1" type="ORF">DAI13_17470</name>
</gene>
<dbReference type="AlphaFoldDB" id="A0A855U106"/>
<evidence type="ECO:0000313" key="1">
    <source>
        <dbReference type="EMBL" id="PTN72591.1"/>
    </source>
</evidence>
<dbReference type="EMBL" id="PZZH01000001">
    <property type="protein sequence ID" value="PTN76650.1"/>
    <property type="molecule type" value="Genomic_DNA"/>
</dbReference>
<organism evidence="1 4">
    <name type="scientific">Enterococcus faecalis</name>
    <name type="common">Streptococcus faecalis</name>
    <dbReference type="NCBI Taxonomy" id="1351"/>
    <lineage>
        <taxon>Bacteria</taxon>
        <taxon>Bacillati</taxon>
        <taxon>Bacillota</taxon>
        <taxon>Bacilli</taxon>
        <taxon>Lactobacillales</taxon>
        <taxon>Enterococcaceae</taxon>
        <taxon>Enterococcus</taxon>
    </lineage>
</organism>
<dbReference type="EMBL" id="CP042213">
    <property type="protein sequence ID" value="QFY91637.1"/>
    <property type="molecule type" value="Genomic_DNA"/>
</dbReference>